<dbReference type="InterPro" id="IPR013087">
    <property type="entry name" value="Znf_C2H2_type"/>
</dbReference>
<dbReference type="InterPro" id="IPR036236">
    <property type="entry name" value="Znf_C2H2_sf"/>
</dbReference>
<name>A0A0N4XG70_NIPBR</name>
<keyword evidence="6" id="KW-0805">Transcription regulation</keyword>
<evidence type="ECO:0000256" key="2">
    <source>
        <dbReference type="ARBA" id="ARBA00022723"/>
    </source>
</evidence>
<dbReference type="AlphaFoldDB" id="A0A0N4XG70"/>
<dbReference type="GO" id="GO:0000981">
    <property type="term" value="F:DNA-binding transcription factor activity, RNA polymerase II-specific"/>
    <property type="evidence" value="ECO:0007669"/>
    <property type="project" value="TreeGrafter"/>
</dbReference>
<keyword evidence="2" id="KW-0479">Metal-binding</keyword>
<dbReference type="FunFam" id="3.30.160.60:FF:000100">
    <property type="entry name" value="Zinc finger 45-like"/>
    <property type="match status" value="1"/>
</dbReference>
<dbReference type="STRING" id="27835.A0A0N4XG70"/>
<feature type="domain" description="C2H2-type" evidence="11">
    <location>
        <begin position="213"/>
        <end position="241"/>
    </location>
</feature>
<evidence type="ECO:0000256" key="6">
    <source>
        <dbReference type="ARBA" id="ARBA00023015"/>
    </source>
</evidence>
<evidence type="ECO:0000256" key="9">
    <source>
        <dbReference type="ARBA" id="ARBA00023242"/>
    </source>
</evidence>
<evidence type="ECO:0000313" key="12">
    <source>
        <dbReference type="EMBL" id="VDL65023.1"/>
    </source>
</evidence>
<feature type="domain" description="C2H2-type" evidence="11">
    <location>
        <begin position="306"/>
        <end position="333"/>
    </location>
</feature>
<feature type="domain" description="C2H2-type" evidence="11">
    <location>
        <begin position="337"/>
        <end position="364"/>
    </location>
</feature>
<accession>A0A0N4XG70</accession>
<dbReference type="OMA" id="HERNYEC"/>
<organism evidence="14">
    <name type="scientific">Nippostrongylus brasiliensis</name>
    <name type="common">Rat hookworm</name>
    <dbReference type="NCBI Taxonomy" id="27835"/>
    <lineage>
        <taxon>Eukaryota</taxon>
        <taxon>Metazoa</taxon>
        <taxon>Ecdysozoa</taxon>
        <taxon>Nematoda</taxon>
        <taxon>Chromadorea</taxon>
        <taxon>Rhabditida</taxon>
        <taxon>Rhabditina</taxon>
        <taxon>Rhabditomorpha</taxon>
        <taxon>Strongyloidea</taxon>
        <taxon>Heligmosomidae</taxon>
        <taxon>Nippostrongylus</taxon>
    </lineage>
</organism>
<dbReference type="GO" id="GO:0005634">
    <property type="term" value="C:nucleus"/>
    <property type="evidence" value="ECO:0007669"/>
    <property type="project" value="UniProtKB-SubCell"/>
</dbReference>
<reference evidence="14" key="1">
    <citation type="submission" date="2017-02" db="UniProtKB">
        <authorList>
            <consortium name="WormBaseParasite"/>
        </authorList>
    </citation>
    <scope>IDENTIFICATION</scope>
</reference>
<dbReference type="Pfam" id="PF00096">
    <property type="entry name" value="zf-C2H2"/>
    <property type="match status" value="3"/>
</dbReference>
<evidence type="ECO:0000313" key="13">
    <source>
        <dbReference type="Proteomes" id="UP000271162"/>
    </source>
</evidence>
<dbReference type="GO" id="GO:0008270">
    <property type="term" value="F:zinc ion binding"/>
    <property type="evidence" value="ECO:0007669"/>
    <property type="project" value="UniProtKB-KW"/>
</dbReference>
<dbReference type="PANTHER" id="PTHR24384">
    <property type="entry name" value="FINGER PUTATIVE TRANSCRIPTION FACTOR FAMILY-RELATED"/>
    <property type="match status" value="1"/>
</dbReference>
<feature type="domain" description="C2H2-type" evidence="11">
    <location>
        <begin position="244"/>
        <end position="267"/>
    </location>
</feature>
<feature type="domain" description="C2H2-type" evidence="11">
    <location>
        <begin position="136"/>
        <end position="164"/>
    </location>
</feature>
<keyword evidence="13" id="KW-1185">Reference proteome</keyword>
<keyword evidence="7" id="KW-0238">DNA-binding</keyword>
<protein>
    <submittedName>
        <fullName evidence="14">Zinc finger protein</fullName>
    </submittedName>
</protein>
<keyword evidence="9" id="KW-0539">Nucleus</keyword>
<dbReference type="Proteomes" id="UP000271162">
    <property type="component" value="Unassembled WGS sequence"/>
</dbReference>
<dbReference type="SMART" id="SM00355">
    <property type="entry name" value="ZnF_C2H2"/>
    <property type="match status" value="11"/>
</dbReference>
<evidence type="ECO:0000256" key="4">
    <source>
        <dbReference type="ARBA" id="ARBA00022771"/>
    </source>
</evidence>
<reference evidence="12 13" key="2">
    <citation type="submission" date="2018-11" db="EMBL/GenBank/DDBJ databases">
        <authorList>
            <consortium name="Pathogen Informatics"/>
        </authorList>
    </citation>
    <scope>NUCLEOTIDE SEQUENCE [LARGE SCALE GENOMIC DNA]</scope>
</reference>
<evidence type="ECO:0000256" key="7">
    <source>
        <dbReference type="ARBA" id="ARBA00023125"/>
    </source>
</evidence>
<dbReference type="EMBL" id="UYSL01001262">
    <property type="protein sequence ID" value="VDL65023.1"/>
    <property type="molecule type" value="Genomic_DNA"/>
</dbReference>
<feature type="domain" description="C2H2-type" evidence="11">
    <location>
        <begin position="276"/>
        <end position="304"/>
    </location>
</feature>
<evidence type="ECO:0000256" key="5">
    <source>
        <dbReference type="ARBA" id="ARBA00022833"/>
    </source>
</evidence>
<evidence type="ECO:0000256" key="3">
    <source>
        <dbReference type="ARBA" id="ARBA00022737"/>
    </source>
</evidence>
<dbReference type="SUPFAM" id="SSF57667">
    <property type="entry name" value="beta-beta-alpha zinc fingers"/>
    <property type="match status" value="4"/>
</dbReference>
<dbReference type="PANTHER" id="PTHR24384:SF189">
    <property type="entry name" value="C2H2-TYPE DOMAIN-CONTAINING PROTEIN-RELATED"/>
    <property type="match status" value="1"/>
</dbReference>
<dbReference type="Gene3D" id="3.30.160.60">
    <property type="entry name" value="Classic Zinc Finger"/>
    <property type="match status" value="5"/>
</dbReference>
<dbReference type="PROSITE" id="PS50157">
    <property type="entry name" value="ZINC_FINGER_C2H2_2"/>
    <property type="match status" value="9"/>
</dbReference>
<sequence length="624" mass="71595">MIPGRFSQPDMRCWDPNAQFFLGTYQEFIDAESAFEEIPQCGVHELSSSLQTDPIYMPVQETAAFESELIQYQPGTSPSPAVDVVVDAEEPLTSVGAERIGVFEEITHARCIDCDQVVDSRENSHNKSTCVLRKNYSCPQCSETFNFDQNLEVHKIVAHSSQALFQRHRRLAHSSVNIEKTICGFSSELGYCPSCCSLISLDQVEKHPSAEKWKCALCDNEYSHKSGLLAHEKAVHGDAQRAEVVCQICSQKFAKQSNLNRHIKKQHPIRIEKAVLDCPECSCVFSNHRTLTRHRRAVHDAAFPPFCCDVCNRTFLKETQMRRHMLSHNNNEAQKPFPCSRCHKSFNLKSTLKLHMDIHSRRDIDDPVLTNPKCPVCMKHLSSRNALRKHMTVHERNYECCVCFQKFSTLHRLDKHRCVPQTVLPEEVDEHLTELSATSRRQVVGDVRQPTKNYQCNICVNSFYSFRAYKEHCSQHQGLRPHLCWTCHKSFRTSELLELHKEVHSRSPIYCEYCPAILQGRNQYTQHIQSRHQLESGVEKHYGVDLTERTCGALSAQSFPELTGRELAEDLFRTRAQSVDRNDMETTAGELAIQDDRPVRCQVCSHLYDSVAHLVNHWTKWVAL</sequence>
<feature type="domain" description="C2H2-type" evidence="11">
    <location>
        <begin position="372"/>
        <end position="399"/>
    </location>
</feature>
<proteinExistence type="predicted"/>
<comment type="subcellular location">
    <subcellularLocation>
        <location evidence="1">Nucleus</location>
    </subcellularLocation>
</comment>
<feature type="domain" description="C2H2-type" evidence="11">
    <location>
        <begin position="482"/>
        <end position="509"/>
    </location>
</feature>
<dbReference type="WBParaSite" id="NBR_0000152201-mRNA-1">
    <property type="protein sequence ID" value="NBR_0000152201-mRNA-1"/>
    <property type="gene ID" value="NBR_0000152201"/>
</dbReference>
<dbReference type="GO" id="GO:0000978">
    <property type="term" value="F:RNA polymerase II cis-regulatory region sequence-specific DNA binding"/>
    <property type="evidence" value="ECO:0007669"/>
    <property type="project" value="TreeGrafter"/>
</dbReference>
<evidence type="ECO:0000256" key="1">
    <source>
        <dbReference type="ARBA" id="ARBA00004123"/>
    </source>
</evidence>
<evidence type="ECO:0000313" key="14">
    <source>
        <dbReference type="WBParaSite" id="NBR_0000152201-mRNA-1"/>
    </source>
</evidence>
<evidence type="ECO:0000256" key="8">
    <source>
        <dbReference type="ARBA" id="ARBA00023163"/>
    </source>
</evidence>
<evidence type="ECO:0000256" key="10">
    <source>
        <dbReference type="PROSITE-ProRule" id="PRU00042"/>
    </source>
</evidence>
<keyword evidence="8" id="KW-0804">Transcription</keyword>
<keyword evidence="3" id="KW-0677">Repeat</keyword>
<gene>
    <name evidence="12" type="ORF">NBR_LOCUS1523</name>
</gene>
<keyword evidence="5" id="KW-0862">Zinc</keyword>
<dbReference type="InterPro" id="IPR050752">
    <property type="entry name" value="C2H2-ZF_domain"/>
</dbReference>
<dbReference type="PROSITE" id="PS00028">
    <property type="entry name" value="ZINC_FINGER_C2H2_1"/>
    <property type="match status" value="9"/>
</dbReference>
<feature type="domain" description="C2H2-type" evidence="11">
    <location>
        <begin position="454"/>
        <end position="481"/>
    </location>
</feature>
<keyword evidence="4 10" id="KW-0863">Zinc-finger</keyword>
<evidence type="ECO:0000259" key="11">
    <source>
        <dbReference type="PROSITE" id="PS50157"/>
    </source>
</evidence>